<evidence type="ECO:0000313" key="4">
    <source>
        <dbReference type="Proteomes" id="UP000276417"/>
    </source>
</evidence>
<evidence type="ECO:0000256" key="1">
    <source>
        <dbReference type="SAM" id="SignalP"/>
    </source>
</evidence>
<gene>
    <name evidence="3" type="ORF">EHF33_14390</name>
</gene>
<reference evidence="3 4" key="1">
    <citation type="submission" date="2018-11" db="EMBL/GenBank/DDBJ databases">
        <title>Deinococcus shelandsis sp. nov., isolated from South Shetland Islands soil of Antarctica.</title>
        <authorList>
            <person name="Tian J."/>
        </authorList>
    </citation>
    <scope>NUCLEOTIDE SEQUENCE [LARGE SCALE GENOMIC DNA]</scope>
    <source>
        <strain evidence="3 4">S14-83T</strain>
    </source>
</reference>
<feature type="chain" id="PRO_5018293190" description="Spore coat protein U/FanG domain-containing protein" evidence="1">
    <location>
        <begin position="23"/>
        <end position="167"/>
    </location>
</feature>
<dbReference type="AlphaFoldDB" id="A0A3G8YFI8"/>
<accession>A0A3G8YFI8</accession>
<dbReference type="InterPro" id="IPR007893">
    <property type="entry name" value="Spore_coat_U/FanG"/>
</dbReference>
<dbReference type="Pfam" id="PF05229">
    <property type="entry name" value="SCPU"/>
    <property type="match status" value="1"/>
</dbReference>
<dbReference type="KEGG" id="dph:EHF33_14390"/>
<dbReference type="EMBL" id="CP034184">
    <property type="protein sequence ID" value="AZI44099.1"/>
    <property type="molecule type" value="Genomic_DNA"/>
</dbReference>
<dbReference type="OrthoDB" id="7478692at2"/>
<organism evidence="3 4">
    <name type="scientific">Deinococcus psychrotolerans</name>
    <dbReference type="NCBI Taxonomy" id="2489213"/>
    <lineage>
        <taxon>Bacteria</taxon>
        <taxon>Thermotogati</taxon>
        <taxon>Deinococcota</taxon>
        <taxon>Deinococci</taxon>
        <taxon>Deinococcales</taxon>
        <taxon>Deinococcaceae</taxon>
        <taxon>Deinococcus</taxon>
    </lineage>
</organism>
<evidence type="ECO:0000313" key="3">
    <source>
        <dbReference type="EMBL" id="AZI44099.1"/>
    </source>
</evidence>
<feature type="signal peptide" evidence="1">
    <location>
        <begin position="1"/>
        <end position="22"/>
    </location>
</feature>
<sequence length="167" mass="17326">MLTRRFAHPIALLALLPSLALATMLPDPTSTPVTAQYLPSCGLSATDLDFGIYNSRVGASGMATVQVTCNTSYSVTYSGFSGQLKRGGERIGYTLTAQKVGGLGAALTLKANCLGLCDLVQTSSALTGNGSALYDRYTLVGAVPALQTAPAGTYSDTVTFTLNYNPE</sequence>
<proteinExistence type="predicted"/>
<name>A0A3G8YFI8_9DEIO</name>
<keyword evidence="1" id="KW-0732">Signal</keyword>
<dbReference type="Proteomes" id="UP000276417">
    <property type="component" value="Chromosome 2"/>
</dbReference>
<keyword evidence="4" id="KW-1185">Reference proteome</keyword>
<evidence type="ECO:0000259" key="2">
    <source>
        <dbReference type="Pfam" id="PF05229"/>
    </source>
</evidence>
<protein>
    <recommendedName>
        <fullName evidence="2">Spore coat protein U/FanG domain-containing protein</fullName>
    </recommendedName>
</protein>
<feature type="domain" description="Spore coat protein U/FanG" evidence="2">
    <location>
        <begin position="32"/>
        <end position="161"/>
    </location>
</feature>
<dbReference type="RefSeq" id="WP_124873421.1">
    <property type="nucleotide sequence ID" value="NZ_CP034184.1"/>
</dbReference>